<dbReference type="Gene3D" id="1.10.287.110">
    <property type="entry name" value="DnaJ domain"/>
    <property type="match status" value="1"/>
</dbReference>
<proteinExistence type="predicted"/>
<comment type="caution">
    <text evidence="3">The sequence shown here is derived from an EMBL/GenBank/DDBJ whole genome shotgun (WGS) entry which is preliminary data.</text>
</comment>
<organism evidence="3 4">
    <name type="scientific">Clavelina lepadiformis</name>
    <name type="common">Light-bulb sea squirt</name>
    <name type="synonym">Ascidia lepadiformis</name>
    <dbReference type="NCBI Taxonomy" id="159417"/>
    <lineage>
        <taxon>Eukaryota</taxon>
        <taxon>Metazoa</taxon>
        <taxon>Chordata</taxon>
        <taxon>Tunicata</taxon>
        <taxon>Ascidiacea</taxon>
        <taxon>Aplousobranchia</taxon>
        <taxon>Clavelinidae</taxon>
        <taxon>Clavelina</taxon>
    </lineage>
</organism>
<dbReference type="Pfam" id="PF00226">
    <property type="entry name" value="DnaJ"/>
    <property type="match status" value="1"/>
</dbReference>
<dbReference type="PANTHER" id="PTHR44144">
    <property type="entry name" value="DNAJ HOMOLOG SUBFAMILY C MEMBER 9"/>
    <property type="match status" value="1"/>
</dbReference>
<keyword evidence="4" id="KW-1185">Reference proteome</keyword>
<dbReference type="InterPro" id="IPR001623">
    <property type="entry name" value="DnaJ_domain"/>
</dbReference>
<dbReference type="InterPro" id="IPR036869">
    <property type="entry name" value="J_dom_sf"/>
</dbReference>
<dbReference type="PANTHER" id="PTHR44144:SF1">
    <property type="entry name" value="DNAJ HOMOLOG SUBFAMILY C MEMBER 9"/>
    <property type="match status" value="1"/>
</dbReference>
<dbReference type="Pfam" id="PF23302">
    <property type="entry name" value="HTH_DNAJC9"/>
    <property type="match status" value="1"/>
</dbReference>
<feature type="domain" description="J" evidence="2">
    <location>
        <begin position="15"/>
        <end position="82"/>
    </location>
</feature>
<name>A0ABP0F1V1_CLALP</name>
<dbReference type="SUPFAM" id="SSF46565">
    <property type="entry name" value="Chaperone J-domain"/>
    <property type="match status" value="1"/>
</dbReference>
<gene>
    <name evidence="3" type="ORF">CVLEPA_LOCUS1367</name>
</gene>
<feature type="compositionally biased region" description="Basic and acidic residues" evidence="1">
    <location>
        <begin position="220"/>
        <end position="232"/>
    </location>
</feature>
<dbReference type="SMART" id="SM00271">
    <property type="entry name" value="DnaJ"/>
    <property type="match status" value="1"/>
</dbReference>
<dbReference type="EMBL" id="CAWYQH010000001">
    <property type="protein sequence ID" value="CAK8672409.1"/>
    <property type="molecule type" value="Genomic_DNA"/>
</dbReference>
<dbReference type="InterPro" id="IPR056453">
    <property type="entry name" value="HTH_DNAJC9"/>
</dbReference>
<evidence type="ECO:0000313" key="3">
    <source>
        <dbReference type="EMBL" id="CAK8672409.1"/>
    </source>
</evidence>
<feature type="region of interest" description="Disordered" evidence="1">
    <location>
        <begin position="220"/>
        <end position="263"/>
    </location>
</feature>
<evidence type="ECO:0000313" key="4">
    <source>
        <dbReference type="Proteomes" id="UP001642483"/>
    </source>
</evidence>
<dbReference type="PRINTS" id="PR00625">
    <property type="entry name" value="JDOMAIN"/>
</dbReference>
<accession>A0ABP0F1V1</accession>
<reference evidence="3 4" key="1">
    <citation type="submission" date="2024-02" db="EMBL/GenBank/DDBJ databases">
        <authorList>
            <person name="Daric V."/>
            <person name="Darras S."/>
        </authorList>
    </citation>
    <scope>NUCLEOTIDE SEQUENCE [LARGE SCALE GENOMIC DNA]</scope>
</reference>
<protein>
    <recommendedName>
        <fullName evidence="2">J domain-containing protein</fullName>
    </recommendedName>
</protein>
<sequence length="263" mass="30688">MGLLDECEKYFGIRDLYQILDVVKTASAKKIKYAYRKMSLKVHPDRAAESNKDLATKKFQILSKVSSILLDQDLRSIYDTDGEVGDTNSICRENIDDWTQYWKAMFNITVEDMKKFEESYKGSTKEAEDLKAIYLECEGDMDKIFENQMCSTIEDEPRFRKILQEAIDEKELPDYDVFSKEPTAKRKKRERFYKTEAKEAEQARKKLGLGKATGEEALKQLIQKRQDNRQKEMTSFLDNLEAKYAKPSKRKQTSSGSKKRKKT</sequence>
<dbReference type="CDD" id="cd06257">
    <property type="entry name" value="DnaJ"/>
    <property type="match status" value="1"/>
</dbReference>
<evidence type="ECO:0000259" key="2">
    <source>
        <dbReference type="PROSITE" id="PS50076"/>
    </source>
</evidence>
<dbReference type="Proteomes" id="UP001642483">
    <property type="component" value="Unassembled WGS sequence"/>
</dbReference>
<dbReference type="InterPro" id="IPR052594">
    <property type="entry name" value="J_domain-containing_protein"/>
</dbReference>
<evidence type="ECO:0000256" key="1">
    <source>
        <dbReference type="SAM" id="MobiDB-lite"/>
    </source>
</evidence>
<feature type="compositionally biased region" description="Basic residues" evidence="1">
    <location>
        <begin position="246"/>
        <end position="263"/>
    </location>
</feature>
<dbReference type="PROSITE" id="PS50076">
    <property type="entry name" value="DNAJ_2"/>
    <property type="match status" value="1"/>
</dbReference>